<dbReference type="EMBL" id="BMQN01000018">
    <property type="protein sequence ID" value="GGS06984.1"/>
    <property type="molecule type" value="Genomic_DNA"/>
</dbReference>
<evidence type="ECO:0008006" key="4">
    <source>
        <dbReference type="Google" id="ProtNLM"/>
    </source>
</evidence>
<accession>A0ABQ2SA40</accession>
<reference evidence="3" key="1">
    <citation type="journal article" date="2019" name="Int. J. Syst. Evol. Microbiol.">
        <title>The Global Catalogue of Microorganisms (GCM) 10K type strain sequencing project: providing services to taxonomists for standard genome sequencing and annotation.</title>
        <authorList>
            <consortium name="The Broad Institute Genomics Platform"/>
            <consortium name="The Broad Institute Genome Sequencing Center for Infectious Disease"/>
            <person name="Wu L."/>
            <person name="Ma J."/>
        </authorList>
    </citation>
    <scope>NUCLEOTIDE SEQUENCE [LARGE SCALE GENOMIC DNA]</scope>
    <source>
        <strain evidence="3">JCM 31405</strain>
    </source>
</reference>
<sequence>MDQRSLSPCPSCSAQRSTLMRGGLSMVGMVPSSFTHTLHVEEHHWSTPWSERVLFGLWLVLLFAFATRPGQPLDGTTAGPQFAQFFFMSLGTICSLWLAWRWGSRRVFQWLGWPAAFSGWAEVVVSAQGIEVAGCGLMSWRDIDAVRHNWTQQRFWLSRRGRYGRMTFGPVPDNKRYVYPLLDTYLMAAKTPEPPA</sequence>
<feature type="transmembrane region" description="Helical" evidence="1">
    <location>
        <begin position="53"/>
        <end position="70"/>
    </location>
</feature>
<organism evidence="2 3">
    <name type="scientific">Deinococcus sedimenti</name>
    <dbReference type="NCBI Taxonomy" id="1867090"/>
    <lineage>
        <taxon>Bacteria</taxon>
        <taxon>Thermotogati</taxon>
        <taxon>Deinococcota</taxon>
        <taxon>Deinococci</taxon>
        <taxon>Deinococcales</taxon>
        <taxon>Deinococcaceae</taxon>
        <taxon>Deinococcus</taxon>
    </lineage>
</organism>
<keyword evidence="1" id="KW-1133">Transmembrane helix</keyword>
<dbReference type="Proteomes" id="UP000644548">
    <property type="component" value="Unassembled WGS sequence"/>
</dbReference>
<keyword evidence="1" id="KW-0812">Transmembrane</keyword>
<keyword evidence="1" id="KW-0472">Membrane</keyword>
<keyword evidence="3" id="KW-1185">Reference proteome</keyword>
<gene>
    <name evidence="2" type="ORF">GCM10008960_36620</name>
</gene>
<evidence type="ECO:0000256" key="1">
    <source>
        <dbReference type="SAM" id="Phobius"/>
    </source>
</evidence>
<evidence type="ECO:0000313" key="2">
    <source>
        <dbReference type="EMBL" id="GGS06984.1"/>
    </source>
</evidence>
<proteinExistence type="predicted"/>
<feature type="transmembrane region" description="Helical" evidence="1">
    <location>
        <begin position="82"/>
        <end position="100"/>
    </location>
</feature>
<protein>
    <recommendedName>
        <fullName evidence="4">PH domain-containing protein</fullName>
    </recommendedName>
</protein>
<comment type="caution">
    <text evidence="2">The sequence shown here is derived from an EMBL/GenBank/DDBJ whole genome shotgun (WGS) entry which is preliminary data.</text>
</comment>
<evidence type="ECO:0000313" key="3">
    <source>
        <dbReference type="Proteomes" id="UP000644548"/>
    </source>
</evidence>
<name>A0ABQ2SA40_9DEIO</name>